<gene>
    <name evidence="16" type="ORF">SLEP1_g643</name>
</gene>
<dbReference type="InterPro" id="IPR001611">
    <property type="entry name" value="Leu-rich_rpt"/>
</dbReference>
<dbReference type="FunFam" id="3.80.10.10:FF:000213">
    <property type="entry name" value="Tyrosine-sulfated glycopeptide receptor 1"/>
    <property type="match status" value="1"/>
</dbReference>
<evidence type="ECO:0000256" key="6">
    <source>
        <dbReference type="ARBA" id="ARBA00022729"/>
    </source>
</evidence>
<dbReference type="Pfam" id="PF08263">
    <property type="entry name" value="LRRNT_2"/>
    <property type="match status" value="1"/>
</dbReference>
<dbReference type="InterPro" id="IPR046956">
    <property type="entry name" value="RLP23-like"/>
</dbReference>
<name>A0AAV5HHX1_9ROSI</name>
<keyword evidence="17" id="KW-1185">Reference proteome</keyword>
<evidence type="ECO:0000313" key="17">
    <source>
        <dbReference type="Proteomes" id="UP001054252"/>
    </source>
</evidence>
<comment type="caution">
    <text evidence="16">The sequence shown here is derived from an EMBL/GenBank/DDBJ whole genome shotgun (WGS) entry which is preliminary data.</text>
</comment>
<dbReference type="PANTHER" id="PTHR48063">
    <property type="entry name" value="LRR RECEPTOR-LIKE KINASE"/>
    <property type="match status" value="1"/>
</dbReference>
<dbReference type="Pfam" id="PF00560">
    <property type="entry name" value="LRR_1"/>
    <property type="match status" value="13"/>
</dbReference>
<evidence type="ECO:0000259" key="14">
    <source>
        <dbReference type="Pfam" id="PF08263"/>
    </source>
</evidence>
<evidence type="ECO:0000256" key="4">
    <source>
        <dbReference type="ARBA" id="ARBA00022614"/>
    </source>
</evidence>
<dbReference type="InterPro" id="IPR013210">
    <property type="entry name" value="LRR_N_plant-typ"/>
</dbReference>
<dbReference type="InterPro" id="IPR032675">
    <property type="entry name" value="LRR_dom_sf"/>
</dbReference>
<feature type="domain" description="Disease resistance R13L4/SHOC-2-like LRR" evidence="15">
    <location>
        <begin position="111"/>
        <end position="229"/>
    </location>
</feature>
<dbReference type="PROSITE" id="PS51450">
    <property type="entry name" value="LRR"/>
    <property type="match status" value="2"/>
</dbReference>
<evidence type="ECO:0000256" key="5">
    <source>
        <dbReference type="ARBA" id="ARBA00022692"/>
    </source>
</evidence>
<dbReference type="Pfam" id="PF13855">
    <property type="entry name" value="LRR_8"/>
    <property type="match status" value="1"/>
</dbReference>
<keyword evidence="7" id="KW-0677">Repeat</keyword>
<dbReference type="InterPro" id="IPR055414">
    <property type="entry name" value="LRR_R13L4/SHOC2-like"/>
</dbReference>
<dbReference type="FunFam" id="3.80.10.10:FF:001347">
    <property type="entry name" value="LRR receptor-like serine/threonine-protein kinase GSO2"/>
    <property type="match status" value="1"/>
</dbReference>
<proteinExistence type="inferred from homology"/>
<dbReference type="FunFam" id="3.80.10.10:FF:000095">
    <property type="entry name" value="LRR receptor-like serine/threonine-protein kinase GSO1"/>
    <property type="match status" value="1"/>
</dbReference>
<protein>
    <submittedName>
        <fullName evidence="16">Uncharacterized protein</fullName>
    </submittedName>
</protein>
<evidence type="ECO:0000256" key="9">
    <source>
        <dbReference type="ARBA" id="ARBA00023136"/>
    </source>
</evidence>
<dbReference type="Proteomes" id="UP001054252">
    <property type="component" value="Unassembled WGS sequence"/>
</dbReference>
<keyword evidence="11" id="KW-0325">Glycoprotein</keyword>
<evidence type="ECO:0000256" key="2">
    <source>
        <dbReference type="ARBA" id="ARBA00009592"/>
    </source>
</evidence>
<feature type="domain" description="Leucine-rich repeat-containing N-terminal plant-type" evidence="14">
    <location>
        <begin position="38"/>
        <end position="76"/>
    </location>
</feature>
<dbReference type="PANTHER" id="PTHR48063:SF98">
    <property type="entry name" value="LRR RECEPTOR-LIKE SERINE_THREONINE-PROTEIN KINASE FLS2"/>
    <property type="match status" value="1"/>
</dbReference>
<evidence type="ECO:0000256" key="13">
    <source>
        <dbReference type="SAM" id="SignalP"/>
    </source>
</evidence>
<dbReference type="InterPro" id="IPR003591">
    <property type="entry name" value="Leu-rich_rpt_typical-subtyp"/>
</dbReference>
<dbReference type="SUPFAM" id="SSF52047">
    <property type="entry name" value="RNI-like"/>
    <property type="match status" value="1"/>
</dbReference>
<comment type="subcellular location">
    <subcellularLocation>
        <location evidence="1">Cell membrane</location>
        <topology evidence="1">Single-pass type I membrane protein</topology>
    </subcellularLocation>
</comment>
<evidence type="ECO:0000313" key="16">
    <source>
        <dbReference type="EMBL" id="GKU86067.1"/>
    </source>
</evidence>
<keyword evidence="9 12" id="KW-0472">Membrane</keyword>
<dbReference type="AlphaFoldDB" id="A0AAV5HHX1"/>
<keyword evidence="6 13" id="KW-0732">Signal</keyword>
<keyword evidence="10" id="KW-0675">Receptor</keyword>
<keyword evidence="3" id="KW-1003">Cell membrane</keyword>
<dbReference type="Gene3D" id="3.80.10.10">
    <property type="entry name" value="Ribonuclease Inhibitor"/>
    <property type="match status" value="4"/>
</dbReference>
<reference evidence="16 17" key="1">
    <citation type="journal article" date="2021" name="Commun. Biol.">
        <title>The genome of Shorea leprosula (Dipterocarpaceae) highlights the ecological relevance of drought in aseasonal tropical rainforests.</title>
        <authorList>
            <person name="Ng K.K.S."/>
            <person name="Kobayashi M.J."/>
            <person name="Fawcett J.A."/>
            <person name="Hatakeyama M."/>
            <person name="Paape T."/>
            <person name="Ng C.H."/>
            <person name="Ang C.C."/>
            <person name="Tnah L.H."/>
            <person name="Lee C.T."/>
            <person name="Nishiyama T."/>
            <person name="Sese J."/>
            <person name="O'Brien M.J."/>
            <person name="Copetti D."/>
            <person name="Mohd Noor M.I."/>
            <person name="Ong R.C."/>
            <person name="Putra M."/>
            <person name="Sireger I.Z."/>
            <person name="Indrioko S."/>
            <person name="Kosugi Y."/>
            <person name="Izuno A."/>
            <person name="Isagi Y."/>
            <person name="Lee S.L."/>
            <person name="Shimizu K.K."/>
        </authorList>
    </citation>
    <scope>NUCLEOTIDE SEQUENCE [LARGE SCALE GENOMIC DNA]</scope>
    <source>
        <strain evidence="16">214</strain>
    </source>
</reference>
<feature type="chain" id="PRO_5043618795" evidence="13">
    <location>
        <begin position="34"/>
        <end position="1006"/>
    </location>
</feature>
<dbReference type="EMBL" id="BPVZ01000001">
    <property type="protein sequence ID" value="GKU86067.1"/>
    <property type="molecule type" value="Genomic_DNA"/>
</dbReference>
<comment type="similarity">
    <text evidence="2">Belongs to the RLP family.</text>
</comment>
<feature type="signal peptide" evidence="13">
    <location>
        <begin position="1"/>
        <end position="33"/>
    </location>
</feature>
<keyword evidence="4" id="KW-0433">Leucine-rich repeat</keyword>
<dbReference type="SUPFAM" id="SSF52058">
    <property type="entry name" value="L domain-like"/>
    <property type="match status" value="2"/>
</dbReference>
<dbReference type="SMART" id="SM00369">
    <property type="entry name" value="LRR_TYP"/>
    <property type="match status" value="10"/>
</dbReference>
<evidence type="ECO:0000256" key="7">
    <source>
        <dbReference type="ARBA" id="ARBA00022737"/>
    </source>
</evidence>
<evidence type="ECO:0000259" key="15">
    <source>
        <dbReference type="Pfam" id="PF23598"/>
    </source>
</evidence>
<evidence type="ECO:0000256" key="11">
    <source>
        <dbReference type="ARBA" id="ARBA00023180"/>
    </source>
</evidence>
<keyword evidence="5 12" id="KW-0812">Transmembrane</keyword>
<keyword evidence="8 12" id="KW-1133">Transmembrane helix</keyword>
<evidence type="ECO:0000256" key="10">
    <source>
        <dbReference type="ARBA" id="ARBA00023170"/>
    </source>
</evidence>
<feature type="transmembrane region" description="Helical" evidence="12">
    <location>
        <begin position="947"/>
        <end position="970"/>
    </location>
</feature>
<dbReference type="Pfam" id="PF23598">
    <property type="entry name" value="LRR_14"/>
    <property type="match status" value="1"/>
</dbReference>
<dbReference type="GO" id="GO:0005886">
    <property type="term" value="C:plasma membrane"/>
    <property type="evidence" value="ECO:0007669"/>
    <property type="project" value="UniProtKB-SubCell"/>
</dbReference>
<evidence type="ECO:0000256" key="3">
    <source>
        <dbReference type="ARBA" id="ARBA00022475"/>
    </source>
</evidence>
<accession>A0AAV5HHX1</accession>
<sequence>MNVSQETGRFLQLLKALLLQLICLLAVTRNSSAICIERERQALLSFKKGLVDPDDFLSSWKSSEKDCCKWRGVTCNNQTAHIIKLDLRPVITYSSDIGISCEPLVGEISSSLLELQYLNHLDLSYNVFPDIPDFIGSLIQLRYLDLSYIGFTRIPKSIGSLAQLEYLNISFNRFNGTLPSQLGNLSRLHYFDLSFNMDLMVVDNFEWISHLSSLLHLKMSQVDFSKAVNWLQSIKLNPSLLSLYFDACQFPEVDSSSFSLGNFSKSLRVIHFSGCTFHPSSLPLLINMSSKTVDLSLSDNQLKGLIPDSFWGLNSLQHVDFSWNQLEWPIPKSLGNLCSLKSLTLSKNNLAGSVHDLLLGLTGCTMNCLEILRLNDNKLTGSLLDIARFPALRVLNLDDNQLEGFSPYTFGHLSQLAVLKLARNKLTGSLPESIGQMSSLKLLDISSNGLDGVISEAHLLNLSQLSQLDLSLNSLSLSFSFNWIPPFQLDYIKMRSCQLGPEFPWWLQRQTKFSHLDISNSNISDIIPSWFWFLPPNLRYLNLSFNSISGKVPNLPLKFNSFPGIDLSSNLFYGSLPPFLSNTTVLNLSKNKFQGSPSFLCTVNDSVLSYLDLSNNLLSGRLPDCWMNLRNLIVLNLEDNDFSGTIPSSMVSLERLRSFRVRNNSFSGELSPSLRNCPKLTVLDLGENNFSGAIPPWIGENLTSLVVLRLRSNEFFGKIPPSLCQLEYLQVLDISVNNVSGAIPSCLNNLTAIARRGSSYISTSYFVYYFDTSFDGNGDSIVKIGADYLDHASIVWKGWEHEYGKTLELLKIIDLSSNKLTGEIPREVTTLQGLITLNLSRNTLAGSIPWEIGKLVVLESLDLSTNHLSGEIPRSLADLYFLSVLDLSKNNLSGKIPSSTQLQSFNAASYIGNPELCGAPLKDCPKDNTVEQPNSGGNEEEEWFERLWFYFGMGAGFIAGFWAVLGTLLLSRSWRFAYFQYLHKIGDWICLTIALKMDKFQRRLRS</sequence>
<evidence type="ECO:0000256" key="1">
    <source>
        <dbReference type="ARBA" id="ARBA00004251"/>
    </source>
</evidence>
<organism evidence="16 17">
    <name type="scientific">Rubroshorea leprosula</name>
    <dbReference type="NCBI Taxonomy" id="152421"/>
    <lineage>
        <taxon>Eukaryota</taxon>
        <taxon>Viridiplantae</taxon>
        <taxon>Streptophyta</taxon>
        <taxon>Embryophyta</taxon>
        <taxon>Tracheophyta</taxon>
        <taxon>Spermatophyta</taxon>
        <taxon>Magnoliopsida</taxon>
        <taxon>eudicotyledons</taxon>
        <taxon>Gunneridae</taxon>
        <taxon>Pentapetalae</taxon>
        <taxon>rosids</taxon>
        <taxon>malvids</taxon>
        <taxon>Malvales</taxon>
        <taxon>Dipterocarpaceae</taxon>
        <taxon>Rubroshorea</taxon>
    </lineage>
</organism>
<evidence type="ECO:0000256" key="12">
    <source>
        <dbReference type="SAM" id="Phobius"/>
    </source>
</evidence>
<evidence type="ECO:0000256" key="8">
    <source>
        <dbReference type="ARBA" id="ARBA00022989"/>
    </source>
</evidence>